<dbReference type="InParanoid" id="A0A7J7E1G7"/>
<keyword evidence="7" id="KW-0539">Nucleus</keyword>
<dbReference type="SUPFAM" id="SSF57667">
    <property type="entry name" value="beta-beta-alpha zinc fingers"/>
    <property type="match status" value="1"/>
</dbReference>
<keyword evidence="12" id="KW-1185">Reference proteome</keyword>
<evidence type="ECO:0000256" key="9">
    <source>
        <dbReference type="SAM" id="MobiDB-lite"/>
    </source>
</evidence>
<comment type="caution">
    <text evidence="11">The sequence shown here is derived from an EMBL/GenBank/DDBJ whole genome shotgun (WGS) entry which is preliminary data.</text>
</comment>
<dbReference type="InterPro" id="IPR036236">
    <property type="entry name" value="Znf_C2H2_sf"/>
</dbReference>
<dbReference type="PANTHER" id="PTHR45801:SF111">
    <property type="entry name" value="C2H2 AND C2HC ZINC FINGERS SUPERFAMILY PROTEIN"/>
    <property type="match status" value="1"/>
</dbReference>
<evidence type="ECO:0000259" key="10">
    <source>
        <dbReference type="PROSITE" id="PS50157"/>
    </source>
</evidence>
<evidence type="ECO:0000256" key="5">
    <source>
        <dbReference type="ARBA" id="ARBA00023015"/>
    </source>
</evidence>
<dbReference type="InterPro" id="IPR052426">
    <property type="entry name" value="Plant_dev_regulator"/>
</dbReference>
<evidence type="ECO:0000256" key="7">
    <source>
        <dbReference type="ARBA" id="ARBA00023242"/>
    </source>
</evidence>
<keyword evidence="2" id="KW-0479">Metal-binding</keyword>
<feature type="region of interest" description="Disordered" evidence="9">
    <location>
        <begin position="1"/>
        <end position="25"/>
    </location>
</feature>
<evidence type="ECO:0000256" key="6">
    <source>
        <dbReference type="ARBA" id="ARBA00023163"/>
    </source>
</evidence>
<accession>A0A7J7E1G7</accession>
<organism evidence="11 12">
    <name type="scientific">Tripterygium wilfordii</name>
    <name type="common">Thunder God vine</name>
    <dbReference type="NCBI Taxonomy" id="458696"/>
    <lineage>
        <taxon>Eukaryota</taxon>
        <taxon>Viridiplantae</taxon>
        <taxon>Streptophyta</taxon>
        <taxon>Embryophyta</taxon>
        <taxon>Tracheophyta</taxon>
        <taxon>Spermatophyta</taxon>
        <taxon>Magnoliopsida</taxon>
        <taxon>eudicotyledons</taxon>
        <taxon>Gunneridae</taxon>
        <taxon>Pentapetalae</taxon>
        <taxon>rosids</taxon>
        <taxon>fabids</taxon>
        <taxon>Celastrales</taxon>
        <taxon>Celastraceae</taxon>
        <taxon>Tripterygium</taxon>
    </lineage>
</organism>
<evidence type="ECO:0000256" key="2">
    <source>
        <dbReference type="ARBA" id="ARBA00022723"/>
    </source>
</evidence>
<evidence type="ECO:0000256" key="1">
    <source>
        <dbReference type="ARBA" id="ARBA00004123"/>
    </source>
</evidence>
<feature type="domain" description="C2H2-type" evidence="10">
    <location>
        <begin position="31"/>
        <end position="58"/>
    </location>
</feature>
<dbReference type="Proteomes" id="UP000593562">
    <property type="component" value="Unassembled WGS sequence"/>
</dbReference>
<name>A0A7J7E1G7_TRIWF</name>
<dbReference type="InterPro" id="IPR013087">
    <property type="entry name" value="Znf_C2H2_type"/>
</dbReference>
<comment type="subcellular location">
    <subcellularLocation>
        <location evidence="1">Nucleus</location>
    </subcellularLocation>
</comment>
<keyword evidence="5" id="KW-0805">Transcription regulation</keyword>
<keyword evidence="6" id="KW-0804">Transcription</keyword>
<dbReference type="Gene3D" id="3.30.160.60">
    <property type="entry name" value="Classic Zinc Finger"/>
    <property type="match status" value="1"/>
</dbReference>
<dbReference type="PROSITE" id="PS00028">
    <property type="entry name" value="ZINC_FINGER_C2H2_1"/>
    <property type="match status" value="1"/>
</dbReference>
<dbReference type="GO" id="GO:0005634">
    <property type="term" value="C:nucleus"/>
    <property type="evidence" value="ECO:0007669"/>
    <property type="project" value="UniProtKB-SubCell"/>
</dbReference>
<keyword evidence="3 8" id="KW-0863">Zinc-finger</keyword>
<dbReference type="GO" id="GO:0008270">
    <property type="term" value="F:zinc ion binding"/>
    <property type="evidence" value="ECO:0007669"/>
    <property type="project" value="UniProtKB-KW"/>
</dbReference>
<gene>
    <name evidence="11" type="ORF">HS088_TW01G00279</name>
</gene>
<keyword evidence="4" id="KW-0862">Zinc</keyword>
<evidence type="ECO:0000256" key="3">
    <source>
        <dbReference type="ARBA" id="ARBA00022771"/>
    </source>
</evidence>
<sequence length="178" mass="20501">MESEKYRSSSESSSEENDQIKGDKTSKNRSYECTFCKRGFTNAQALGGHMNIHRKDRAKAKQNNYNSSMFNEEYLYPIYSPMNIFEDQSNYNLCFQRPPAATASSVSRNTILPYGCFNQQEQHNFRLTRAPVLRSNQEQLWGENLSLRVGSTNVEGLVKLNDDELDLELRLGNGREYT</sequence>
<evidence type="ECO:0000256" key="8">
    <source>
        <dbReference type="PROSITE-ProRule" id="PRU00042"/>
    </source>
</evidence>
<dbReference type="Pfam" id="PF13912">
    <property type="entry name" value="zf-C2H2_6"/>
    <property type="match status" value="1"/>
</dbReference>
<evidence type="ECO:0000256" key="4">
    <source>
        <dbReference type="ARBA" id="ARBA00022833"/>
    </source>
</evidence>
<evidence type="ECO:0000313" key="11">
    <source>
        <dbReference type="EMBL" id="KAF5752371.1"/>
    </source>
</evidence>
<dbReference type="PANTHER" id="PTHR45801">
    <property type="entry name" value="OS07G0101800 PROTEIN"/>
    <property type="match status" value="1"/>
</dbReference>
<dbReference type="AlphaFoldDB" id="A0A7J7E1G7"/>
<reference evidence="11 12" key="1">
    <citation type="journal article" date="2020" name="Nat. Commun.">
        <title>Genome of Tripterygium wilfordii and identification of cytochrome P450 involved in triptolide biosynthesis.</title>
        <authorList>
            <person name="Tu L."/>
            <person name="Su P."/>
            <person name="Zhang Z."/>
            <person name="Gao L."/>
            <person name="Wang J."/>
            <person name="Hu T."/>
            <person name="Zhou J."/>
            <person name="Zhang Y."/>
            <person name="Zhao Y."/>
            <person name="Liu Y."/>
            <person name="Song Y."/>
            <person name="Tong Y."/>
            <person name="Lu Y."/>
            <person name="Yang J."/>
            <person name="Xu C."/>
            <person name="Jia M."/>
            <person name="Peters R.J."/>
            <person name="Huang L."/>
            <person name="Gao W."/>
        </authorList>
    </citation>
    <scope>NUCLEOTIDE SEQUENCE [LARGE SCALE GENOMIC DNA]</scope>
    <source>
        <strain evidence="12">cv. XIE 37</strain>
        <tissue evidence="11">Leaf</tissue>
    </source>
</reference>
<dbReference type="SMART" id="SM00355">
    <property type="entry name" value="ZnF_C2H2"/>
    <property type="match status" value="1"/>
</dbReference>
<dbReference type="EMBL" id="JAAARO010000001">
    <property type="protein sequence ID" value="KAF5752371.1"/>
    <property type="molecule type" value="Genomic_DNA"/>
</dbReference>
<proteinExistence type="predicted"/>
<protein>
    <submittedName>
        <fullName evidence="11">Putative C2H2 and C2HC zinc fingers superfamily protein</fullName>
    </submittedName>
</protein>
<evidence type="ECO:0000313" key="12">
    <source>
        <dbReference type="Proteomes" id="UP000593562"/>
    </source>
</evidence>
<dbReference type="PROSITE" id="PS50157">
    <property type="entry name" value="ZINC_FINGER_C2H2_2"/>
    <property type="match status" value="1"/>
</dbReference>
<dbReference type="OrthoDB" id="780709at2759"/>